<evidence type="ECO:0000259" key="1">
    <source>
        <dbReference type="Pfam" id="PF22513"/>
    </source>
</evidence>
<keyword evidence="3" id="KW-1185">Reference proteome</keyword>
<comment type="caution">
    <text evidence="2">The sequence shown here is derived from an EMBL/GenBank/DDBJ whole genome shotgun (WGS) entry which is preliminary data.</text>
</comment>
<evidence type="ECO:0000313" key="3">
    <source>
        <dbReference type="Proteomes" id="UP001518680"/>
    </source>
</evidence>
<dbReference type="SUPFAM" id="SSF47598">
    <property type="entry name" value="Ribbon-helix-helix"/>
    <property type="match status" value="1"/>
</dbReference>
<proteinExistence type="predicted"/>
<dbReference type="Pfam" id="PF22513">
    <property type="entry name" value="FitA-like_RHH"/>
    <property type="match status" value="1"/>
</dbReference>
<feature type="domain" description="Antitoxin FitA-like ribbon-helix-helix" evidence="1">
    <location>
        <begin position="5"/>
        <end position="43"/>
    </location>
</feature>
<dbReference type="InterPro" id="IPR013321">
    <property type="entry name" value="Arc_rbn_hlx_hlx"/>
</dbReference>
<evidence type="ECO:0000313" key="2">
    <source>
        <dbReference type="EMBL" id="MBM0242814.1"/>
    </source>
</evidence>
<name>A0ABS1Y353_9CORY</name>
<protein>
    <submittedName>
        <fullName evidence="2">Toxin-antitoxin system</fullName>
    </submittedName>
</protein>
<dbReference type="Proteomes" id="UP001518680">
    <property type="component" value="Unassembled WGS sequence"/>
</dbReference>
<dbReference type="InterPro" id="IPR010985">
    <property type="entry name" value="Ribbon_hlx_hlx"/>
</dbReference>
<dbReference type="Gene3D" id="1.10.1220.10">
    <property type="entry name" value="Met repressor-like"/>
    <property type="match status" value="1"/>
</dbReference>
<accession>A0ABS1Y353</accession>
<sequence>MTVMASIVVRQLEDAVKEALTLRAKENGHSMEAEARLILTDAVHPKNIGVALYKASREAATEIPILPRDDEARAVKF</sequence>
<gene>
    <name evidence="2" type="ORF">GWO63_000385</name>
</gene>
<reference evidence="2 3" key="1">
    <citation type="submission" date="2021-01" db="EMBL/GenBank/DDBJ databases">
        <title>Complete genome sequences of Corynebacterium macginleyi strains isolated from infectious keratitis.</title>
        <authorList>
            <person name="Sagerfors S."/>
            <person name="Poehlein A."/>
            <person name="Soderquist B."/>
            <person name="Bruggemann H."/>
        </authorList>
    </citation>
    <scope>NUCLEOTIDE SEQUENCE [LARGE SCALE GENOMIC DNA]</scope>
    <source>
        <strain evidence="2 3">12T220</strain>
    </source>
</reference>
<dbReference type="EMBL" id="JAACBX020000001">
    <property type="protein sequence ID" value="MBM0242814.1"/>
    <property type="molecule type" value="Genomic_DNA"/>
</dbReference>
<dbReference type="InterPro" id="IPR053853">
    <property type="entry name" value="FitA-like_RHH"/>
</dbReference>
<organism evidence="2 3">
    <name type="scientific">Corynebacterium macginleyi</name>
    <dbReference type="NCBI Taxonomy" id="38290"/>
    <lineage>
        <taxon>Bacteria</taxon>
        <taxon>Bacillati</taxon>
        <taxon>Actinomycetota</taxon>
        <taxon>Actinomycetes</taxon>
        <taxon>Mycobacteriales</taxon>
        <taxon>Corynebacteriaceae</taxon>
        <taxon>Corynebacterium</taxon>
    </lineage>
</organism>